<organism evidence="14">
    <name type="scientific">uncultured Solirubrobacteraceae bacterium</name>
    <dbReference type="NCBI Taxonomy" id="1162706"/>
    <lineage>
        <taxon>Bacteria</taxon>
        <taxon>Bacillati</taxon>
        <taxon>Actinomycetota</taxon>
        <taxon>Thermoleophilia</taxon>
        <taxon>Solirubrobacterales</taxon>
        <taxon>Solirubrobacteraceae</taxon>
        <taxon>environmental samples</taxon>
    </lineage>
</organism>
<dbReference type="EC" id="3.4.19.13" evidence="11"/>
<dbReference type="AlphaFoldDB" id="A0A6J4TG02"/>
<feature type="chain" id="PRO_5038810116" description="Glutathione hydrolase proenzyme" evidence="13">
    <location>
        <begin position="24"/>
        <end position="575"/>
    </location>
</feature>
<dbReference type="GO" id="GO:0103068">
    <property type="term" value="F:leukotriene C4 gamma-glutamyl transferase activity"/>
    <property type="evidence" value="ECO:0007669"/>
    <property type="project" value="UniProtKB-EC"/>
</dbReference>
<keyword evidence="5 11" id="KW-0378">Hydrolase</keyword>
<dbReference type="PANTHER" id="PTHR43199">
    <property type="entry name" value="GLUTATHIONE HYDROLASE"/>
    <property type="match status" value="1"/>
</dbReference>
<evidence type="ECO:0000256" key="6">
    <source>
        <dbReference type="ARBA" id="ARBA00023145"/>
    </source>
</evidence>
<protein>
    <recommendedName>
        <fullName evidence="11">Glutathione hydrolase proenzyme</fullName>
        <ecNumber evidence="11">2.3.2.2</ecNumber>
        <ecNumber evidence="11">3.4.19.13</ecNumber>
    </recommendedName>
    <component>
        <recommendedName>
            <fullName evidence="11">Glutathione hydrolase large chain</fullName>
        </recommendedName>
    </component>
    <component>
        <recommendedName>
            <fullName evidence="11">Glutathione hydrolase small chain</fullName>
        </recommendedName>
    </component>
</protein>
<evidence type="ECO:0000256" key="11">
    <source>
        <dbReference type="RuleBase" id="RU368036"/>
    </source>
</evidence>
<dbReference type="InterPro" id="IPR000101">
    <property type="entry name" value="GGT_peptidase"/>
</dbReference>
<feature type="binding site" evidence="10">
    <location>
        <position position="103"/>
    </location>
    <ligand>
        <name>L-glutamate</name>
        <dbReference type="ChEBI" id="CHEBI:29985"/>
    </ligand>
</feature>
<dbReference type="Gene3D" id="1.10.246.130">
    <property type="match status" value="1"/>
</dbReference>
<dbReference type="InterPro" id="IPR043138">
    <property type="entry name" value="GGT_lsub"/>
</dbReference>
<dbReference type="EMBL" id="CADCVT010000320">
    <property type="protein sequence ID" value="CAA9521135.1"/>
    <property type="molecule type" value="Genomic_DNA"/>
</dbReference>
<feature type="binding site" evidence="10">
    <location>
        <begin position="440"/>
        <end position="441"/>
    </location>
    <ligand>
        <name>L-glutamate</name>
        <dbReference type="ChEBI" id="CHEBI:29985"/>
    </ligand>
</feature>
<evidence type="ECO:0000256" key="13">
    <source>
        <dbReference type="SAM" id="SignalP"/>
    </source>
</evidence>
<dbReference type="GO" id="GO:0006750">
    <property type="term" value="P:glutathione biosynthetic process"/>
    <property type="evidence" value="ECO:0007669"/>
    <property type="project" value="UniProtKB-KW"/>
</dbReference>
<evidence type="ECO:0000256" key="2">
    <source>
        <dbReference type="ARBA" id="ARBA00001089"/>
    </source>
</evidence>
<dbReference type="SUPFAM" id="SSF56235">
    <property type="entry name" value="N-terminal nucleophile aminohydrolases (Ntn hydrolases)"/>
    <property type="match status" value="1"/>
</dbReference>
<keyword evidence="7 11" id="KW-0012">Acyltransferase</keyword>
<evidence type="ECO:0000256" key="8">
    <source>
        <dbReference type="ARBA" id="ARBA00047417"/>
    </source>
</evidence>
<evidence type="ECO:0000313" key="14">
    <source>
        <dbReference type="EMBL" id="CAA9521135.1"/>
    </source>
</evidence>
<evidence type="ECO:0000256" key="5">
    <source>
        <dbReference type="ARBA" id="ARBA00022801"/>
    </source>
</evidence>
<proteinExistence type="inferred from homology"/>
<keyword evidence="4 11" id="KW-0808">Transferase</keyword>
<keyword evidence="13" id="KW-0732">Signal</keyword>
<dbReference type="InterPro" id="IPR051792">
    <property type="entry name" value="GGT_bact"/>
</dbReference>
<evidence type="ECO:0000256" key="12">
    <source>
        <dbReference type="SAM" id="MobiDB-lite"/>
    </source>
</evidence>
<dbReference type="InterPro" id="IPR029055">
    <property type="entry name" value="Ntn_hydrolases_N"/>
</dbReference>
<comment type="catalytic activity">
    <reaction evidence="1 11">
        <text>an S-substituted glutathione + H2O = an S-substituted L-cysteinylglycine + L-glutamate</text>
        <dbReference type="Rhea" id="RHEA:59468"/>
        <dbReference type="ChEBI" id="CHEBI:15377"/>
        <dbReference type="ChEBI" id="CHEBI:29985"/>
        <dbReference type="ChEBI" id="CHEBI:90779"/>
        <dbReference type="ChEBI" id="CHEBI:143103"/>
        <dbReference type="EC" id="3.4.19.13"/>
    </reaction>
</comment>
<name>A0A6J4TG02_9ACTN</name>
<dbReference type="GO" id="GO:0006751">
    <property type="term" value="P:glutathione catabolic process"/>
    <property type="evidence" value="ECO:0007669"/>
    <property type="project" value="UniProtKB-UniRule"/>
</dbReference>
<feature type="signal peptide" evidence="13">
    <location>
        <begin position="1"/>
        <end position="23"/>
    </location>
</feature>
<evidence type="ECO:0000256" key="4">
    <source>
        <dbReference type="ARBA" id="ARBA00022679"/>
    </source>
</evidence>
<feature type="binding site" evidence="10">
    <location>
        <position position="422"/>
    </location>
    <ligand>
        <name>L-glutamate</name>
        <dbReference type="ChEBI" id="CHEBI:29985"/>
    </ligand>
</feature>
<evidence type="ECO:0000256" key="9">
    <source>
        <dbReference type="PIRSR" id="PIRSR600101-1"/>
    </source>
</evidence>
<dbReference type="NCBIfam" id="TIGR00066">
    <property type="entry name" value="g_glut_trans"/>
    <property type="match status" value="1"/>
</dbReference>
<evidence type="ECO:0000256" key="3">
    <source>
        <dbReference type="ARBA" id="ARBA00009381"/>
    </source>
</evidence>
<comment type="similarity">
    <text evidence="3 11">Belongs to the gamma-glutamyltransferase family.</text>
</comment>
<evidence type="ECO:0000256" key="10">
    <source>
        <dbReference type="PIRSR" id="PIRSR600101-2"/>
    </source>
</evidence>
<feature type="active site" description="Nucleophile" evidence="9">
    <location>
        <position position="380"/>
    </location>
</feature>
<evidence type="ECO:0000256" key="7">
    <source>
        <dbReference type="ARBA" id="ARBA00023315"/>
    </source>
</evidence>
<dbReference type="Pfam" id="PF01019">
    <property type="entry name" value="G_glu_transpept"/>
    <property type="match status" value="1"/>
</dbReference>
<feature type="region of interest" description="Disordered" evidence="12">
    <location>
        <begin position="425"/>
        <end position="444"/>
    </location>
</feature>
<feature type="binding site" evidence="10">
    <location>
        <position position="463"/>
    </location>
    <ligand>
        <name>L-glutamate</name>
        <dbReference type="ChEBI" id="CHEBI:29985"/>
    </ligand>
</feature>
<comment type="pathway">
    <text evidence="11">Sulfur metabolism; glutathione metabolism.</text>
</comment>
<gene>
    <name evidence="14" type="ORF">AVDCRST_MAG85-2903</name>
</gene>
<comment type="PTM">
    <text evidence="11">Cleaved by autocatalysis into a large and a small subunit.</text>
</comment>
<sequence>MRRTAIALIALASAVPMTPAADARVGSQFRSAVSGAHGVVASESYAASRVGRAVLEAGGNAADAAAATVFAIGVARPQSCGIGGGGFALYRSATGKVRALDFRETAPAAFRRDPLAGPGLHTEFTGHLTVGVPGTLAGMDALLVRYGTLDLAEAIAPAEVLARRGFRVPASLSKAMADNAKRLRLFPASRARYLLPGDQPYPAGATLRQPELGTTLRRIMRDGQSAFYGGPIARAVVRDMRAARPETRDPGLLTVKDFAAYRAKWRTPVQGTYRGRRIIGMPPPTSGGIAIIQMLNILQGFDLGAAAPGSADALHFMAEAQKIAFADRGAYVADPDFVRVNTPSLISTVYADTRRNEIDARRAKTYGPALGPPTRPGESTTHISVIDAKGAAVAVTCTIEQEFGSAVVAPGTGFLLNNELTDFGAPGTANEPAPGKRPRSSMAPTIVVSPDGRPELVVGGAGGARIIMGVLQQIVNRVDFGYDIDVALDAERIDAAAGAGGRLEIEEARVAPDAVAELERRGHRLTRLGQYAIRPRINAAGVTPPRSRFDDALRFEAAADPRTDNGALAARAPKR</sequence>
<dbReference type="Gene3D" id="3.60.20.40">
    <property type="match status" value="1"/>
</dbReference>
<dbReference type="PANTHER" id="PTHR43199:SF1">
    <property type="entry name" value="GLUTATHIONE HYDROLASE PROENZYME"/>
    <property type="match status" value="1"/>
</dbReference>
<comment type="subunit">
    <text evidence="11">This enzyme consists of two polypeptide chains, which are synthesized in precursor form from a single polypeptide.</text>
</comment>
<evidence type="ECO:0000256" key="1">
    <source>
        <dbReference type="ARBA" id="ARBA00001049"/>
    </source>
</evidence>
<dbReference type="UniPathway" id="UPA00204"/>
<reference evidence="14" key="1">
    <citation type="submission" date="2020-02" db="EMBL/GenBank/DDBJ databases">
        <authorList>
            <person name="Meier V. D."/>
        </authorList>
    </citation>
    <scope>NUCLEOTIDE SEQUENCE</scope>
    <source>
        <strain evidence="14">AVDCRST_MAG85</strain>
    </source>
</reference>
<keyword evidence="6 11" id="KW-0865">Zymogen</keyword>
<dbReference type="GO" id="GO:0036374">
    <property type="term" value="F:glutathione hydrolase activity"/>
    <property type="evidence" value="ECO:0007669"/>
    <property type="project" value="UniProtKB-UniRule"/>
</dbReference>
<comment type="catalytic activity">
    <reaction evidence="8 11">
        <text>an N-terminal (5-L-glutamyl)-[peptide] + an alpha-amino acid = 5-L-glutamyl amino acid + an N-terminal L-alpha-aminoacyl-[peptide]</text>
        <dbReference type="Rhea" id="RHEA:23904"/>
        <dbReference type="Rhea" id="RHEA-COMP:9780"/>
        <dbReference type="Rhea" id="RHEA-COMP:9795"/>
        <dbReference type="ChEBI" id="CHEBI:77644"/>
        <dbReference type="ChEBI" id="CHEBI:78597"/>
        <dbReference type="ChEBI" id="CHEBI:78599"/>
        <dbReference type="ChEBI" id="CHEBI:78608"/>
        <dbReference type="EC" id="2.3.2.2"/>
    </reaction>
</comment>
<keyword evidence="11" id="KW-0317">Glutathione biosynthesis</keyword>
<dbReference type="PRINTS" id="PR01210">
    <property type="entry name" value="GGTRANSPTASE"/>
</dbReference>
<comment type="catalytic activity">
    <reaction evidence="2 11">
        <text>glutathione + H2O = L-cysteinylglycine + L-glutamate</text>
        <dbReference type="Rhea" id="RHEA:28807"/>
        <dbReference type="ChEBI" id="CHEBI:15377"/>
        <dbReference type="ChEBI" id="CHEBI:29985"/>
        <dbReference type="ChEBI" id="CHEBI:57925"/>
        <dbReference type="ChEBI" id="CHEBI:61694"/>
        <dbReference type="EC" id="3.4.19.13"/>
    </reaction>
</comment>
<dbReference type="EC" id="2.3.2.2" evidence="11"/>
<dbReference type="InterPro" id="IPR043137">
    <property type="entry name" value="GGT_ssub_C"/>
</dbReference>
<accession>A0A6J4TG02</accession>